<protein>
    <recommendedName>
        <fullName evidence="2">TERF2-interacting telomeric protein 1 Myb domain-containing protein</fullName>
    </recommendedName>
</protein>
<keyword evidence="4" id="KW-1185">Reference proteome</keyword>
<evidence type="ECO:0000256" key="1">
    <source>
        <dbReference type="SAM" id="MobiDB-lite"/>
    </source>
</evidence>
<accession>A0ABN8L9H6</accession>
<evidence type="ECO:0000313" key="3">
    <source>
        <dbReference type="EMBL" id="CAH2984649.1"/>
    </source>
</evidence>
<evidence type="ECO:0000259" key="2">
    <source>
        <dbReference type="Pfam" id="PF08914"/>
    </source>
</evidence>
<organism evidence="3 4">
    <name type="scientific">Chilo suppressalis</name>
    <name type="common">Asiatic rice borer moth</name>
    <dbReference type="NCBI Taxonomy" id="168631"/>
    <lineage>
        <taxon>Eukaryota</taxon>
        <taxon>Metazoa</taxon>
        <taxon>Ecdysozoa</taxon>
        <taxon>Arthropoda</taxon>
        <taxon>Hexapoda</taxon>
        <taxon>Insecta</taxon>
        <taxon>Pterygota</taxon>
        <taxon>Neoptera</taxon>
        <taxon>Endopterygota</taxon>
        <taxon>Lepidoptera</taxon>
        <taxon>Glossata</taxon>
        <taxon>Ditrysia</taxon>
        <taxon>Pyraloidea</taxon>
        <taxon>Crambidae</taxon>
        <taxon>Crambinae</taxon>
        <taxon>Chilo</taxon>
    </lineage>
</organism>
<feature type="compositionally biased region" description="Polar residues" evidence="1">
    <location>
        <begin position="349"/>
        <end position="360"/>
    </location>
</feature>
<dbReference type="Pfam" id="PF08914">
    <property type="entry name" value="Myb_Rap1"/>
    <property type="match status" value="1"/>
</dbReference>
<feature type="compositionally biased region" description="Basic and acidic residues" evidence="1">
    <location>
        <begin position="117"/>
        <end position="129"/>
    </location>
</feature>
<feature type="compositionally biased region" description="Basic and acidic residues" evidence="1">
    <location>
        <begin position="913"/>
        <end position="935"/>
    </location>
</feature>
<feature type="domain" description="TERF2-interacting telomeric protein 1 Myb" evidence="2">
    <location>
        <begin position="6"/>
        <end position="57"/>
    </location>
</feature>
<sequence>MSGKSYTLKEMKTIVDYLVDHKAYGEIKGRKMWMNFSNSQLTNRSWQSLKETFLKRILPDIHNPYYKLSMDQVRSFRKGIDVRENDNNKLEVHTINEDSGSNAENQKDNEQPSTSKYNDEDKTSGEDVKPSQIPSRNRASVDTVVLDNCYDTVEDVLRDLESPSDTNARDVSPKTQSKSIRDLITYSEPLTPMLQEVLHDFATDEETDSEEPKMHIVENEPEAEVQKHISPRKVPEANDVNDNTNENEENVTGYAQDVDEAENFVEPKVKSLRLRKRQGVYVPVNDVKPTQNASGDESARSKNNKADSKLPLVEVSEPSIILSSGINDKTVDTLVKSHVQSSQNCSSSTTDTVLPNNQEALNDKKLPETKNTSNEISDDANKMLGKRATSNDILTNANLLKANDSKTTQKQISASDTDVNSIKTAGTNAKHDESAKNQINEQQVTKETFETNTANETRLPPNKLLTTDDKILNTSTQPSQVNPCLQSMSLFADQFNNYLESESSGSDVNPEDKPKQPLEITKTINNNKVDEVVILKSHSDTDSDRTKRKIKKNTTNSKVFSKAKRDKALANVFGFSSGAVSSKRKKKLSSFRRISAAHHCNGKNFSSESSEWTSESDSDYVSPPRDRRNSRTARKYLKPKSARIHSLEEEGGLFVMYGKKIYPLVKDGKTIKNYAIYSPDSDPDEEENYWKMKYVEERKRVEELKKFITKSQRDIERAPSPLPTNSSRNRATSPIRRSPPEIVISSDNDKEVVPKETVEKKEPVAESKNKTLKITFAKNNQEVHLEGHWSQLHPVLADVVEIFHKDTDAPKEPTVKSSVPNPPVELVREKSPLVLTPIDEDIREKVNKLETEIFKEIEQRDQQEHADTKEQTENNVTKRKRPNKLSTNSSDASNSPKVSPSSSRVSKRAKIPKKTEEIIPTIDREMTDKEADSKEIMNNNIGDEIEKGIKTPLPDQKSSKTSVASIKKQTPKKETRTKETPNLSVATKDNRKRPRRSKPLDAVNAMKKSITADDESEIRYMLPPTKKASGKASISIGKANKSTKHYSIRIPSTLSPPHLSQNSDSTQGYLDSDVSPTKLWSRKKRRLSLSTVLCKNKNKHMRMKRNSYPIITNEASSDSNNSYHIVIKPTNADCSLKSDEYRSESYQILMPHKRDMFEHLEKIEEDPSSIIDCNINQNSNADIIKEKICMNIINDVTPPLAIVNTDVVNSSNISLPLSPEISIVENLTVGKDLINSVNNQHTLNENYVNETTEVIVHNKYLISHIDVSMPLVPQESDIHKKLQGTFKSDFTHNETKNSVESESFLNKINTVNMEEGTSLSVSLDTRLKELLLDSAKKMSIAEENTVEVYPGEVIKKPRSRRCSTPRKKKEIKKTKLAIVDPVIEEECMEYCSYGGRKSCPPTLEVTVDNAINEDITFDKEFIAKDKLKGRKKKDVIKVKITRPKAKIQKDEKNRNKVKNASRASIPINCQINDNESGISIHDTSDGIDLIHNHSDTCLQANECIGDSVEFLEMTAKSIISINSNSTTSCDCKTQQQFDFHDCVDISLFCNNAQDGTNIRAANELVNTEATSDTVFHSPSDISLTSLITEDLSDENPPRPQSTKWYLLGDDETHTNADHNLNASNFGANLKQLFPLTCSVPNLSTITEMSKENEDNSRKTTLEGSIFDSNMNTLDSHGAFDMNLV</sequence>
<feature type="region of interest" description="Disordered" evidence="1">
    <location>
        <begin position="341"/>
        <end position="361"/>
    </location>
</feature>
<feature type="compositionally biased region" description="Basic and acidic residues" evidence="1">
    <location>
        <begin position="297"/>
        <end position="308"/>
    </location>
</feature>
<feature type="region of interest" description="Disordered" evidence="1">
    <location>
        <begin position="712"/>
        <end position="742"/>
    </location>
</feature>
<feature type="compositionally biased region" description="Low complexity" evidence="1">
    <location>
        <begin position="606"/>
        <end position="615"/>
    </location>
</feature>
<gene>
    <name evidence="3" type="ORF">CHILSU_LOCUS4588</name>
</gene>
<proteinExistence type="predicted"/>
<feature type="compositionally biased region" description="Polar residues" evidence="1">
    <location>
        <begin position="1050"/>
        <end position="1069"/>
    </location>
</feature>
<dbReference type="InterPro" id="IPR015010">
    <property type="entry name" value="TERF2IP_Myb"/>
</dbReference>
<feature type="region of interest" description="Disordered" evidence="1">
    <location>
        <begin position="1047"/>
        <end position="1071"/>
    </location>
</feature>
<evidence type="ECO:0000313" key="4">
    <source>
        <dbReference type="Proteomes" id="UP001153292"/>
    </source>
</evidence>
<feature type="region of interest" description="Disordered" evidence="1">
    <location>
        <begin position="87"/>
        <end position="140"/>
    </location>
</feature>
<feature type="compositionally biased region" description="Polar residues" evidence="1">
    <location>
        <begin position="723"/>
        <end position="732"/>
    </location>
</feature>
<dbReference type="Proteomes" id="UP001153292">
    <property type="component" value="Chromosome 19"/>
</dbReference>
<dbReference type="EMBL" id="OU963912">
    <property type="protein sequence ID" value="CAH2984649.1"/>
    <property type="molecule type" value="Genomic_DNA"/>
</dbReference>
<feature type="compositionally biased region" description="Basic and acidic residues" evidence="1">
    <location>
        <begin position="87"/>
        <end position="96"/>
    </location>
</feature>
<feature type="compositionally biased region" description="Low complexity" evidence="1">
    <location>
        <begin position="888"/>
        <end position="904"/>
    </location>
</feature>
<feature type="compositionally biased region" description="Basic and acidic residues" evidence="1">
    <location>
        <begin position="857"/>
        <end position="872"/>
    </location>
</feature>
<dbReference type="Gene3D" id="1.10.10.60">
    <property type="entry name" value="Homeodomain-like"/>
    <property type="match status" value="1"/>
</dbReference>
<feature type="region of interest" description="Disordered" evidence="1">
    <location>
        <begin position="602"/>
        <end position="633"/>
    </location>
</feature>
<feature type="region of interest" description="Disordered" evidence="1">
    <location>
        <begin position="857"/>
        <end position="1003"/>
    </location>
</feature>
<reference evidence="3" key="1">
    <citation type="submission" date="2021-12" db="EMBL/GenBank/DDBJ databases">
        <authorList>
            <person name="King R."/>
        </authorList>
    </citation>
    <scope>NUCLEOTIDE SEQUENCE</scope>
</reference>
<feature type="region of interest" description="Disordered" evidence="1">
    <location>
        <begin position="285"/>
        <end position="311"/>
    </location>
</feature>
<feature type="region of interest" description="Disordered" evidence="1">
    <location>
        <begin position="539"/>
        <end position="561"/>
    </location>
</feature>
<name>A0ABN8L9H6_CHISP</name>